<keyword evidence="1" id="KW-0210">Decarboxylase</keyword>
<accession>A0A1I2S3R8</accession>
<keyword evidence="4" id="KW-0670">Pyruvate</keyword>
<gene>
    <name evidence="5" type="ORF">SAMN02910432_01520</name>
</gene>
<dbReference type="RefSeq" id="WP_046922406.1">
    <property type="nucleotide sequence ID" value="NZ_AYYL01000020.1"/>
</dbReference>
<evidence type="ECO:0000256" key="3">
    <source>
        <dbReference type="ARBA" id="ARBA00023239"/>
    </source>
</evidence>
<dbReference type="PANTHER" id="PTHR10067">
    <property type="entry name" value="PHOSPHATIDYLSERINE DECARBOXYLASE"/>
    <property type="match status" value="1"/>
</dbReference>
<dbReference type="OrthoDB" id="9802030at2"/>
<keyword evidence="3" id="KW-0456">Lyase</keyword>
<organism evidence="5 6">
    <name type="scientific">Ligilactobacillus ruminis DSM 20403 = NBRC 102161</name>
    <dbReference type="NCBI Taxonomy" id="1423798"/>
    <lineage>
        <taxon>Bacteria</taxon>
        <taxon>Bacillati</taxon>
        <taxon>Bacillota</taxon>
        <taxon>Bacilli</taxon>
        <taxon>Lactobacillales</taxon>
        <taxon>Lactobacillaceae</taxon>
        <taxon>Ligilactobacillus</taxon>
    </lineage>
</organism>
<dbReference type="Proteomes" id="UP000182635">
    <property type="component" value="Unassembled WGS sequence"/>
</dbReference>
<evidence type="ECO:0000256" key="4">
    <source>
        <dbReference type="ARBA" id="ARBA00023317"/>
    </source>
</evidence>
<evidence type="ECO:0000256" key="2">
    <source>
        <dbReference type="ARBA" id="ARBA00023145"/>
    </source>
</evidence>
<reference evidence="6" key="1">
    <citation type="submission" date="2016-10" db="EMBL/GenBank/DDBJ databases">
        <authorList>
            <person name="Varghese N."/>
            <person name="Submissions S."/>
        </authorList>
    </citation>
    <scope>NUCLEOTIDE SEQUENCE [LARGE SCALE GENOMIC DNA]</scope>
    <source>
        <strain evidence="6">DSM 20403</strain>
    </source>
</reference>
<protein>
    <submittedName>
        <fullName evidence="5">Phosphatidylserine decarboxylase</fullName>
    </submittedName>
</protein>
<dbReference type="AlphaFoldDB" id="A0A1I2S3R8"/>
<evidence type="ECO:0000313" key="5">
    <source>
        <dbReference type="EMBL" id="SFG47524.1"/>
    </source>
</evidence>
<dbReference type="GO" id="GO:0008654">
    <property type="term" value="P:phospholipid biosynthetic process"/>
    <property type="evidence" value="ECO:0007669"/>
    <property type="project" value="InterPro"/>
</dbReference>
<name>A0A1I2S3R8_9LACO</name>
<evidence type="ECO:0000256" key="1">
    <source>
        <dbReference type="ARBA" id="ARBA00022793"/>
    </source>
</evidence>
<keyword evidence="2" id="KW-0865">Zymogen</keyword>
<proteinExistence type="predicted"/>
<dbReference type="Pfam" id="PF02666">
    <property type="entry name" value="PS_Dcarbxylase"/>
    <property type="match status" value="1"/>
</dbReference>
<evidence type="ECO:0000313" key="6">
    <source>
        <dbReference type="Proteomes" id="UP000182635"/>
    </source>
</evidence>
<dbReference type="EMBL" id="FOPI01000025">
    <property type="protein sequence ID" value="SFG47524.1"/>
    <property type="molecule type" value="Genomic_DNA"/>
</dbReference>
<dbReference type="InterPro" id="IPR003817">
    <property type="entry name" value="PS_Dcarbxylase"/>
</dbReference>
<dbReference type="GO" id="GO:0004609">
    <property type="term" value="F:phosphatidylserine decarboxylase activity"/>
    <property type="evidence" value="ECO:0007669"/>
    <property type="project" value="InterPro"/>
</dbReference>
<dbReference type="PANTHER" id="PTHR10067:SF17">
    <property type="entry name" value="PHOSPHATIDYLSERINE DECARBOXYLASE PROENZYME 2"/>
    <property type="match status" value="1"/>
</dbReference>
<sequence length="276" mass="31859">MNNNPNNSFITFLYQTAAGRMILKGIMKSGVLKAAEKYAKSESSKHLIPWFISENKIDMTEYGNYSYHSYAEFFSRQKLRKYSKTDFSDKHLISPCDGFLSAYRLSDDSSFAIKGSRYRVSDLLNDSELAKRFKNGICLVFRLEARDYHRYCYIDDCYQHDSHYIEGELHSVQPIALENYPVFALNRRLWNLLETKNFGPIVQTEIGALLVGGFSNNHPNGHFIKGEEMGRFELHGSTITLLIEKNRIELIDNLEAAFKHEIKVRQGEWIASAINQ</sequence>